<dbReference type="GO" id="GO:0008233">
    <property type="term" value="F:peptidase activity"/>
    <property type="evidence" value="ECO:0007669"/>
    <property type="project" value="UniProtKB-KW"/>
</dbReference>
<feature type="non-terminal residue" evidence="5">
    <location>
        <position position="299"/>
    </location>
</feature>
<evidence type="ECO:0000259" key="4">
    <source>
        <dbReference type="Pfam" id="PF04586"/>
    </source>
</evidence>
<reference evidence="5" key="1">
    <citation type="journal article" date="2014" name="Front. Microbiol.">
        <title>High frequency of phylogenetically diverse reductive dehalogenase-homologous genes in deep subseafloor sedimentary metagenomes.</title>
        <authorList>
            <person name="Kawai M."/>
            <person name="Futagami T."/>
            <person name="Toyoda A."/>
            <person name="Takaki Y."/>
            <person name="Nishi S."/>
            <person name="Hori S."/>
            <person name="Arai W."/>
            <person name="Tsubouchi T."/>
            <person name="Morono Y."/>
            <person name="Uchiyama I."/>
            <person name="Ito T."/>
            <person name="Fujiyama A."/>
            <person name="Inagaki F."/>
            <person name="Takami H."/>
        </authorList>
    </citation>
    <scope>NUCLEOTIDE SEQUENCE</scope>
    <source>
        <strain evidence="5">Expedition CK06-06</strain>
    </source>
</reference>
<organism evidence="5">
    <name type="scientific">marine sediment metagenome</name>
    <dbReference type="NCBI Taxonomy" id="412755"/>
    <lineage>
        <taxon>unclassified sequences</taxon>
        <taxon>metagenomes</taxon>
        <taxon>ecological metagenomes</taxon>
    </lineage>
</organism>
<evidence type="ECO:0000256" key="1">
    <source>
        <dbReference type="ARBA" id="ARBA00022612"/>
    </source>
</evidence>
<evidence type="ECO:0000256" key="3">
    <source>
        <dbReference type="ARBA" id="ARBA00022801"/>
    </source>
</evidence>
<dbReference type="AlphaFoldDB" id="X0YVN6"/>
<gene>
    <name evidence="5" type="ORF">S01H4_20032</name>
</gene>
<evidence type="ECO:0000313" key="5">
    <source>
        <dbReference type="EMBL" id="GAG60814.1"/>
    </source>
</evidence>
<name>X0YVN6_9ZZZZ</name>
<keyword evidence="1" id="KW-1188">Viral release from host cell</keyword>
<dbReference type="GO" id="GO:0006508">
    <property type="term" value="P:proteolysis"/>
    <property type="evidence" value="ECO:0007669"/>
    <property type="project" value="UniProtKB-KW"/>
</dbReference>
<accession>X0YVN6</accession>
<keyword evidence="3" id="KW-0378">Hydrolase</keyword>
<feature type="domain" description="Prohead serine protease" evidence="4">
    <location>
        <begin position="101"/>
        <end position="188"/>
    </location>
</feature>
<sequence>MAYKIMQKGEDGVLREVVIRGEAVRGADLNPADIELKDFDDNTRSFTAIGSTGRPDRVEDIIDQSGWELGNFLKNPVGMWAHNYSMLPIFMISDVEIKPGAEKLLFRANFDDYEFADNVYNSYKKKFMRAFSVGFLPLEYEQRDRDEMTEEEKQRAGWWGGMNFIKQELLEISAVPIPMHPEALADIKRMGLPTEFGYGDTALTLPLGRSKLSDGSVWIPIDDVSSFKDMACVKLPNTSVRAVSGKPTGKVNSLIIDGVVGYIFPKDADDEGMIKWLVGNAISEERAIALVTLDLDKYL</sequence>
<dbReference type="EMBL" id="BART01008977">
    <property type="protein sequence ID" value="GAG60814.1"/>
    <property type="molecule type" value="Genomic_DNA"/>
</dbReference>
<keyword evidence="2" id="KW-0645">Protease</keyword>
<dbReference type="Pfam" id="PF04586">
    <property type="entry name" value="Peptidase_S78"/>
    <property type="match status" value="1"/>
</dbReference>
<proteinExistence type="predicted"/>
<protein>
    <recommendedName>
        <fullName evidence="4">Prohead serine protease domain-containing protein</fullName>
    </recommendedName>
</protein>
<dbReference type="InterPro" id="IPR054613">
    <property type="entry name" value="Peptidase_S78_dom"/>
</dbReference>
<comment type="caution">
    <text evidence="5">The sequence shown here is derived from an EMBL/GenBank/DDBJ whole genome shotgun (WGS) entry which is preliminary data.</text>
</comment>
<evidence type="ECO:0000256" key="2">
    <source>
        <dbReference type="ARBA" id="ARBA00022670"/>
    </source>
</evidence>